<dbReference type="PANTHER" id="PTHR43046">
    <property type="entry name" value="GDP-MANNOSE MANNOSYL HYDROLASE"/>
    <property type="match status" value="1"/>
</dbReference>
<dbReference type="PRINTS" id="PR00502">
    <property type="entry name" value="NUDIXFAMILY"/>
</dbReference>
<dbReference type="InterPro" id="IPR015797">
    <property type="entry name" value="NUDIX_hydrolase-like_dom_sf"/>
</dbReference>
<dbReference type="Proteomes" id="UP000031523">
    <property type="component" value="Chromosome"/>
</dbReference>
<evidence type="ECO:0000256" key="1">
    <source>
        <dbReference type="ARBA" id="ARBA00001946"/>
    </source>
</evidence>
<proteinExistence type="inferred from homology"/>
<comment type="similarity">
    <text evidence="2 4">Belongs to the Nudix hydrolase family.</text>
</comment>
<dbReference type="InterPro" id="IPR020476">
    <property type="entry name" value="Nudix_hydrolase"/>
</dbReference>
<dbReference type="AlphaFoldDB" id="A0A0B5F3S7"/>
<dbReference type="InterPro" id="IPR020084">
    <property type="entry name" value="NUDIX_hydrolase_CS"/>
</dbReference>
<accession>A0A0B5F3S7</accession>
<dbReference type="PROSITE" id="PS51462">
    <property type="entry name" value="NUDIX"/>
    <property type="match status" value="1"/>
</dbReference>
<comment type="cofactor">
    <cofactor evidence="1">
        <name>Mg(2+)</name>
        <dbReference type="ChEBI" id="CHEBI:18420"/>
    </cofactor>
</comment>
<reference evidence="6 7" key="1">
    <citation type="submission" date="2015-01" db="EMBL/GenBank/DDBJ databases">
        <title>Enhanced salinomycin production by adjusting the supply of polyketide extender units in Streptomyce albus DSM 41398.</title>
        <authorList>
            <person name="Lu C."/>
        </authorList>
    </citation>
    <scope>NUCLEOTIDE SEQUENCE [LARGE SCALE GENOMIC DNA]</scope>
    <source>
        <strain evidence="7">ATCC 21838 / DSM 41398 / FERM P-419 / JCM 4703 / NBRC 107858</strain>
    </source>
</reference>
<evidence type="ECO:0000313" key="7">
    <source>
        <dbReference type="Proteomes" id="UP000031523"/>
    </source>
</evidence>
<dbReference type="Pfam" id="PF00293">
    <property type="entry name" value="NUDIX"/>
    <property type="match status" value="1"/>
</dbReference>
<gene>
    <name evidence="6" type="ORF">SLNWT_5190</name>
</gene>
<dbReference type="Gene3D" id="3.90.79.10">
    <property type="entry name" value="Nucleoside Triphosphate Pyrophosphohydrolase"/>
    <property type="match status" value="1"/>
</dbReference>
<feature type="domain" description="Nudix hydrolase" evidence="5">
    <location>
        <begin position="32"/>
        <end position="171"/>
    </location>
</feature>
<dbReference type="SUPFAM" id="SSF55811">
    <property type="entry name" value="Nudix"/>
    <property type="match status" value="1"/>
</dbReference>
<organism evidence="6 7">
    <name type="scientific">Streptomyces albus (strain ATCC 21838 / DSM 41398 / FERM P-419 / JCM 4703 / NBRC 107858)</name>
    <dbReference type="NCBI Taxonomy" id="1081613"/>
    <lineage>
        <taxon>Bacteria</taxon>
        <taxon>Bacillati</taxon>
        <taxon>Actinomycetota</taxon>
        <taxon>Actinomycetes</taxon>
        <taxon>Kitasatosporales</taxon>
        <taxon>Streptomycetaceae</taxon>
        <taxon>Streptomyces</taxon>
    </lineage>
</organism>
<dbReference type="KEGG" id="sals:SLNWT_5190"/>
<evidence type="ECO:0000256" key="2">
    <source>
        <dbReference type="ARBA" id="ARBA00005582"/>
    </source>
</evidence>
<name>A0A0B5F3S7_STRA4</name>
<evidence type="ECO:0000256" key="4">
    <source>
        <dbReference type="RuleBase" id="RU003476"/>
    </source>
</evidence>
<protein>
    <submittedName>
        <fullName evidence="6">Putative hydrolase</fullName>
    </submittedName>
</protein>
<sequence>MNHSPGGGWERHGELEPVRTQNFCIRRDEVTRPDGSRSVYEYQEIGHGAAVVAQRADGKIALVRVWHYLHGDTLNLPGGTIGCGEAPEQAALRELEEETGFSARQLAPLTVTRLLNRSTVRLHLFAATDLTPGERKLSSNETGMTLEWWDLPDAVEAATDGSLTMAGGALGVLLFAEHARSARRTKPLEAGPQGDD</sequence>
<dbReference type="GO" id="GO:0016787">
    <property type="term" value="F:hydrolase activity"/>
    <property type="evidence" value="ECO:0007669"/>
    <property type="project" value="UniProtKB-KW"/>
</dbReference>
<dbReference type="PROSITE" id="PS00893">
    <property type="entry name" value="NUDIX_BOX"/>
    <property type="match status" value="1"/>
</dbReference>
<keyword evidence="7" id="KW-1185">Reference proteome</keyword>
<keyword evidence="3 4" id="KW-0378">Hydrolase</keyword>
<evidence type="ECO:0000259" key="5">
    <source>
        <dbReference type="PROSITE" id="PS51462"/>
    </source>
</evidence>
<dbReference type="EMBL" id="CP010519">
    <property type="protein sequence ID" value="AJE85566.1"/>
    <property type="molecule type" value="Genomic_DNA"/>
</dbReference>
<evidence type="ECO:0000256" key="3">
    <source>
        <dbReference type="ARBA" id="ARBA00022801"/>
    </source>
</evidence>
<evidence type="ECO:0000313" key="6">
    <source>
        <dbReference type="EMBL" id="AJE85566.1"/>
    </source>
</evidence>
<dbReference type="PANTHER" id="PTHR43046:SF14">
    <property type="entry name" value="MUTT_NUDIX FAMILY PROTEIN"/>
    <property type="match status" value="1"/>
</dbReference>
<dbReference type="InterPro" id="IPR000086">
    <property type="entry name" value="NUDIX_hydrolase_dom"/>
</dbReference>